<dbReference type="InterPro" id="IPR044702">
    <property type="entry name" value="AGP23/40"/>
</dbReference>
<proteinExistence type="predicted"/>
<evidence type="ECO:0000313" key="3">
    <source>
        <dbReference type="EMBL" id="PNX91737.1"/>
    </source>
</evidence>
<reference evidence="3 4" key="1">
    <citation type="journal article" date="2014" name="Am. J. Bot.">
        <title>Genome assembly and annotation for red clover (Trifolium pratense; Fabaceae).</title>
        <authorList>
            <person name="Istvanek J."/>
            <person name="Jaros M."/>
            <person name="Krenek A."/>
            <person name="Repkova J."/>
        </authorList>
    </citation>
    <scope>NUCLEOTIDE SEQUENCE [LARGE SCALE GENOMIC DNA]</scope>
    <source>
        <strain evidence="4">cv. Tatra</strain>
        <tissue evidence="3">Young leaves</tissue>
    </source>
</reference>
<organism evidence="3 4">
    <name type="scientific">Trifolium pratense</name>
    <name type="common">Red clover</name>
    <dbReference type="NCBI Taxonomy" id="57577"/>
    <lineage>
        <taxon>Eukaryota</taxon>
        <taxon>Viridiplantae</taxon>
        <taxon>Streptophyta</taxon>
        <taxon>Embryophyta</taxon>
        <taxon>Tracheophyta</taxon>
        <taxon>Spermatophyta</taxon>
        <taxon>Magnoliopsida</taxon>
        <taxon>eudicotyledons</taxon>
        <taxon>Gunneridae</taxon>
        <taxon>Pentapetalae</taxon>
        <taxon>rosids</taxon>
        <taxon>fabids</taxon>
        <taxon>Fabales</taxon>
        <taxon>Fabaceae</taxon>
        <taxon>Papilionoideae</taxon>
        <taxon>50 kb inversion clade</taxon>
        <taxon>NPAAA clade</taxon>
        <taxon>Hologalegina</taxon>
        <taxon>IRL clade</taxon>
        <taxon>Trifolieae</taxon>
        <taxon>Trifolium</taxon>
    </lineage>
</organism>
<name>A0A2K3MLQ1_TRIPR</name>
<sequence>RMEMKNIVFVIVLLAAMINTIMGHPGHHHAPAPAPSKSDAASFGSFFVSSLLSFVVYYLNFHA</sequence>
<keyword evidence="1" id="KW-0472">Membrane</keyword>
<gene>
    <name evidence="3" type="ORF">L195_g047871</name>
</gene>
<feature type="signal peptide" evidence="2">
    <location>
        <begin position="1"/>
        <end position="23"/>
    </location>
</feature>
<reference evidence="3 4" key="2">
    <citation type="journal article" date="2017" name="Front. Plant Sci.">
        <title>Gene Classification and Mining of Molecular Markers Useful in Red Clover (Trifolium pratense) Breeding.</title>
        <authorList>
            <person name="Istvanek J."/>
            <person name="Dluhosova J."/>
            <person name="Dluhos P."/>
            <person name="Patkova L."/>
            <person name="Nedelnik J."/>
            <person name="Repkova J."/>
        </authorList>
    </citation>
    <scope>NUCLEOTIDE SEQUENCE [LARGE SCALE GENOMIC DNA]</scope>
    <source>
        <strain evidence="4">cv. Tatra</strain>
        <tissue evidence="3">Young leaves</tissue>
    </source>
</reference>
<evidence type="ECO:0000256" key="2">
    <source>
        <dbReference type="SAM" id="SignalP"/>
    </source>
</evidence>
<dbReference type="PANTHER" id="PTHR34672:SF14">
    <property type="entry name" value="ARABINOGALACTAN PROTEIN 40"/>
    <property type="match status" value="1"/>
</dbReference>
<dbReference type="EMBL" id="ASHM01067269">
    <property type="protein sequence ID" value="PNX91737.1"/>
    <property type="molecule type" value="Genomic_DNA"/>
</dbReference>
<accession>A0A2K3MLQ1</accession>
<evidence type="ECO:0000313" key="4">
    <source>
        <dbReference type="Proteomes" id="UP000236291"/>
    </source>
</evidence>
<keyword evidence="1" id="KW-1133">Transmembrane helix</keyword>
<feature type="transmembrane region" description="Helical" evidence="1">
    <location>
        <begin position="39"/>
        <end position="59"/>
    </location>
</feature>
<protein>
    <submittedName>
        <fullName evidence="3">Uncharacterized protein</fullName>
    </submittedName>
</protein>
<evidence type="ECO:0000256" key="1">
    <source>
        <dbReference type="SAM" id="Phobius"/>
    </source>
</evidence>
<keyword evidence="1" id="KW-0812">Transmembrane</keyword>
<dbReference type="PANTHER" id="PTHR34672">
    <property type="entry name" value="POLLEN-SPECIFIC ARABINOGALACTA PROTEIN BAN102"/>
    <property type="match status" value="1"/>
</dbReference>
<dbReference type="AlphaFoldDB" id="A0A2K3MLQ1"/>
<dbReference type="Proteomes" id="UP000236291">
    <property type="component" value="Unassembled WGS sequence"/>
</dbReference>
<feature type="non-terminal residue" evidence="3">
    <location>
        <position position="1"/>
    </location>
</feature>
<feature type="chain" id="PRO_5014360812" evidence="2">
    <location>
        <begin position="24"/>
        <end position="63"/>
    </location>
</feature>
<keyword evidence="2" id="KW-0732">Signal</keyword>
<comment type="caution">
    <text evidence="3">The sequence shown here is derived from an EMBL/GenBank/DDBJ whole genome shotgun (WGS) entry which is preliminary data.</text>
</comment>